<organism evidence="2 3">
    <name type="scientific">Prosthecobacter dejongeii</name>
    <dbReference type="NCBI Taxonomy" id="48465"/>
    <lineage>
        <taxon>Bacteria</taxon>
        <taxon>Pseudomonadati</taxon>
        <taxon>Verrucomicrobiota</taxon>
        <taxon>Verrucomicrobiia</taxon>
        <taxon>Verrucomicrobiales</taxon>
        <taxon>Verrucomicrobiaceae</taxon>
        <taxon>Prosthecobacter</taxon>
    </lineage>
</organism>
<dbReference type="EMBL" id="JACHIF010000005">
    <property type="protein sequence ID" value="MBB5038712.1"/>
    <property type="molecule type" value="Genomic_DNA"/>
</dbReference>
<gene>
    <name evidence="2" type="ORF">HNQ64_002975</name>
</gene>
<proteinExistence type="predicted"/>
<feature type="compositionally biased region" description="Gly residues" evidence="1">
    <location>
        <begin position="29"/>
        <end position="45"/>
    </location>
</feature>
<sequence>MPGKRGAKVGAEADSASAFSWRGCHAGRGGAGSGGIAPVQGGGARGRTAVSRAPPGRTLGGIVGGFVIRGFPLVPRCTPGYFSFAPPGRAQGVRPSWPHRAGKKRAGSAHALPVPGGGRHHSESDGYCTGRRVRAQGVRPSWPHRAGRKRAGSAHALPVPGGGRGVLGRTHHSESDGYCTCAPEGRKKSSRGWSEAWRARTPGCAE</sequence>
<accession>A0A7W7YMH4</accession>
<protein>
    <submittedName>
        <fullName evidence="2">Uncharacterized protein</fullName>
    </submittedName>
</protein>
<dbReference type="Proteomes" id="UP000534294">
    <property type="component" value="Unassembled WGS sequence"/>
</dbReference>
<dbReference type="AlphaFoldDB" id="A0A7W7YMH4"/>
<reference evidence="2 3" key="1">
    <citation type="submission" date="2020-08" db="EMBL/GenBank/DDBJ databases">
        <title>Genomic Encyclopedia of Type Strains, Phase IV (KMG-IV): sequencing the most valuable type-strain genomes for metagenomic binning, comparative biology and taxonomic classification.</title>
        <authorList>
            <person name="Goeker M."/>
        </authorList>
    </citation>
    <scope>NUCLEOTIDE SEQUENCE [LARGE SCALE GENOMIC DNA]</scope>
    <source>
        <strain evidence="2 3">DSM 12251</strain>
    </source>
</reference>
<feature type="region of interest" description="Disordered" evidence="1">
    <location>
        <begin position="29"/>
        <end position="55"/>
    </location>
</feature>
<evidence type="ECO:0000313" key="3">
    <source>
        <dbReference type="Proteomes" id="UP000534294"/>
    </source>
</evidence>
<name>A0A7W7YMH4_9BACT</name>
<evidence type="ECO:0000256" key="1">
    <source>
        <dbReference type="SAM" id="MobiDB-lite"/>
    </source>
</evidence>
<feature type="region of interest" description="Disordered" evidence="1">
    <location>
        <begin position="184"/>
        <end position="206"/>
    </location>
</feature>
<feature type="region of interest" description="Disordered" evidence="1">
    <location>
        <begin position="90"/>
        <end position="165"/>
    </location>
</feature>
<evidence type="ECO:0000313" key="2">
    <source>
        <dbReference type="EMBL" id="MBB5038712.1"/>
    </source>
</evidence>
<comment type="caution">
    <text evidence="2">The sequence shown here is derived from an EMBL/GenBank/DDBJ whole genome shotgun (WGS) entry which is preliminary data.</text>
</comment>
<keyword evidence="3" id="KW-1185">Reference proteome</keyword>